<dbReference type="Gene3D" id="1.10.10.60">
    <property type="entry name" value="Homeodomain-like"/>
    <property type="match status" value="1"/>
</dbReference>
<accession>A0ABW3K0C7</accession>
<dbReference type="Proteomes" id="UP001597112">
    <property type="component" value="Unassembled WGS sequence"/>
</dbReference>
<evidence type="ECO:0000256" key="3">
    <source>
        <dbReference type="ARBA" id="ARBA00023163"/>
    </source>
</evidence>
<reference evidence="6" key="1">
    <citation type="journal article" date="2019" name="Int. J. Syst. Evol. Microbiol.">
        <title>The Global Catalogue of Microorganisms (GCM) 10K type strain sequencing project: providing services to taxonomists for standard genome sequencing and annotation.</title>
        <authorList>
            <consortium name="The Broad Institute Genomics Platform"/>
            <consortium name="The Broad Institute Genome Sequencing Center for Infectious Disease"/>
            <person name="Wu L."/>
            <person name="Ma J."/>
        </authorList>
    </citation>
    <scope>NUCLEOTIDE SEQUENCE [LARGE SCALE GENOMIC DNA]</scope>
    <source>
        <strain evidence="6">CCUG 58938</strain>
    </source>
</reference>
<dbReference type="SMART" id="SM00342">
    <property type="entry name" value="HTH_ARAC"/>
    <property type="match status" value="1"/>
</dbReference>
<evidence type="ECO:0000313" key="6">
    <source>
        <dbReference type="Proteomes" id="UP001597112"/>
    </source>
</evidence>
<name>A0ABW3K0C7_9BACT</name>
<dbReference type="EMBL" id="JBHTKA010000001">
    <property type="protein sequence ID" value="MFD0999440.1"/>
    <property type="molecule type" value="Genomic_DNA"/>
</dbReference>
<sequence length="271" mass="31248">MKYQEFTPGEHLRAFVKCFYVCEYDTDVVFQDMACATGSMEIMFNLGNGYFQTGRDNSFNTTPRVELWGQIIKPLQFKSLGKNKMLGIRFYPHTASMVLNDHVDQFNDHVTDFTALDSIEIGQLHEQLLNTSLLRGQIALLEAFLVKKVYTFQKKNSKFELVHNVITEMKHEDFTDTIQDVAFRYGISSRYLQKLFLQYTGLSPKLYFKINRFQKSLILTSNKEESLTSIAYQSGYFDQSHFVRDFKFFTGFAPSAFDTADSTVVLASSGR</sequence>
<evidence type="ECO:0000259" key="4">
    <source>
        <dbReference type="PROSITE" id="PS01124"/>
    </source>
</evidence>
<dbReference type="Pfam" id="PF20240">
    <property type="entry name" value="DUF6597"/>
    <property type="match status" value="1"/>
</dbReference>
<comment type="caution">
    <text evidence="5">The sequence shown here is derived from an EMBL/GenBank/DDBJ whole genome shotgun (WGS) entry which is preliminary data.</text>
</comment>
<keyword evidence="6" id="KW-1185">Reference proteome</keyword>
<gene>
    <name evidence="5" type="ORF">ACFQ21_08985</name>
</gene>
<dbReference type="Pfam" id="PF12833">
    <property type="entry name" value="HTH_18"/>
    <property type="match status" value="1"/>
</dbReference>
<dbReference type="InterPro" id="IPR046532">
    <property type="entry name" value="DUF6597"/>
</dbReference>
<keyword evidence="3" id="KW-0804">Transcription</keyword>
<dbReference type="PROSITE" id="PS01124">
    <property type="entry name" value="HTH_ARAC_FAMILY_2"/>
    <property type="match status" value="1"/>
</dbReference>
<dbReference type="InterPro" id="IPR009057">
    <property type="entry name" value="Homeodomain-like_sf"/>
</dbReference>
<dbReference type="SUPFAM" id="SSF46689">
    <property type="entry name" value="Homeodomain-like"/>
    <property type="match status" value="1"/>
</dbReference>
<protein>
    <submittedName>
        <fullName evidence="5">DUF6597 domain-containing transcriptional factor</fullName>
    </submittedName>
</protein>
<dbReference type="RefSeq" id="WP_377577890.1">
    <property type="nucleotide sequence ID" value="NZ_JBHTKA010000001.1"/>
</dbReference>
<evidence type="ECO:0000313" key="5">
    <source>
        <dbReference type="EMBL" id="MFD0999440.1"/>
    </source>
</evidence>
<dbReference type="PANTHER" id="PTHR43280">
    <property type="entry name" value="ARAC-FAMILY TRANSCRIPTIONAL REGULATOR"/>
    <property type="match status" value="1"/>
</dbReference>
<proteinExistence type="predicted"/>
<evidence type="ECO:0000256" key="2">
    <source>
        <dbReference type="ARBA" id="ARBA00023125"/>
    </source>
</evidence>
<dbReference type="InterPro" id="IPR018060">
    <property type="entry name" value="HTH_AraC"/>
</dbReference>
<feature type="domain" description="HTH araC/xylS-type" evidence="4">
    <location>
        <begin position="160"/>
        <end position="260"/>
    </location>
</feature>
<dbReference type="PANTHER" id="PTHR43280:SF2">
    <property type="entry name" value="HTH-TYPE TRANSCRIPTIONAL REGULATOR EXSA"/>
    <property type="match status" value="1"/>
</dbReference>
<keyword evidence="1" id="KW-0805">Transcription regulation</keyword>
<keyword evidence="2" id="KW-0238">DNA-binding</keyword>
<organism evidence="5 6">
    <name type="scientific">Ohtaekwangia kribbensis</name>
    <dbReference type="NCBI Taxonomy" id="688913"/>
    <lineage>
        <taxon>Bacteria</taxon>
        <taxon>Pseudomonadati</taxon>
        <taxon>Bacteroidota</taxon>
        <taxon>Cytophagia</taxon>
        <taxon>Cytophagales</taxon>
        <taxon>Fulvivirgaceae</taxon>
        <taxon>Ohtaekwangia</taxon>
    </lineage>
</organism>
<evidence type="ECO:0000256" key="1">
    <source>
        <dbReference type="ARBA" id="ARBA00023015"/>
    </source>
</evidence>